<gene>
    <name evidence="1" type="ORF">PR048_017103</name>
</gene>
<protein>
    <submittedName>
        <fullName evidence="1">Uncharacterized protein</fullName>
    </submittedName>
</protein>
<organism evidence="1 2">
    <name type="scientific">Dryococelus australis</name>
    <dbReference type="NCBI Taxonomy" id="614101"/>
    <lineage>
        <taxon>Eukaryota</taxon>
        <taxon>Metazoa</taxon>
        <taxon>Ecdysozoa</taxon>
        <taxon>Arthropoda</taxon>
        <taxon>Hexapoda</taxon>
        <taxon>Insecta</taxon>
        <taxon>Pterygota</taxon>
        <taxon>Neoptera</taxon>
        <taxon>Polyneoptera</taxon>
        <taxon>Phasmatodea</taxon>
        <taxon>Verophasmatodea</taxon>
        <taxon>Anareolatae</taxon>
        <taxon>Phasmatidae</taxon>
        <taxon>Eurycanthinae</taxon>
        <taxon>Dryococelus</taxon>
    </lineage>
</organism>
<proteinExistence type="predicted"/>
<accession>A0ABQ9H8L1</accession>
<comment type="caution">
    <text evidence="1">The sequence shown here is derived from an EMBL/GenBank/DDBJ whole genome shotgun (WGS) entry which is preliminary data.</text>
</comment>
<evidence type="ECO:0000313" key="2">
    <source>
        <dbReference type="Proteomes" id="UP001159363"/>
    </source>
</evidence>
<dbReference type="EMBL" id="JARBHB010000006">
    <property type="protein sequence ID" value="KAJ8880633.1"/>
    <property type="molecule type" value="Genomic_DNA"/>
</dbReference>
<evidence type="ECO:0000313" key="1">
    <source>
        <dbReference type="EMBL" id="KAJ8880633.1"/>
    </source>
</evidence>
<name>A0ABQ9H8L1_9NEOP</name>
<dbReference type="PANTHER" id="PTHR10773:SF19">
    <property type="match status" value="1"/>
</dbReference>
<dbReference type="PANTHER" id="PTHR10773">
    <property type="entry name" value="DNA-DIRECTED RNA POLYMERASES I, II, AND III SUBUNIT RPABC2"/>
    <property type="match status" value="1"/>
</dbReference>
<keyword evidence="2" id="KW-1185">Reference proteome</keyword>
<sequence length="137" mass="15678">MSGERVTACLKFLLRTLDISENTIHYTWENKTELSSAKPDQRGRKSSINKTSAEVRGGIDSFIVILPAVPSQYCRSSSTKVYIPAQFKSLENVYRSSFHKVRCLQEGVEERLQHCNPYSKKRQMYNVSCQRGREPNG</sequence>
<dbReference type="Proteomes" id="UP001159363">
    <property type="component" value="Chromosome 5"/>
</dbReference>
<reference evidence="1 2" key="1">
    <citation type="submission" date="2023-02" db="EMBL/GenBank/DDBJ databases">
        <title>LHISI_Scaffold_Assembly.</title>
        <authorList>
            <person name="Stuart O.P."/>
            <person name="Cleave R."/>
            <person name="Magrath M.J.L."/>
            <person name="Mikheyev A.S."/>
        </authorList>
    </citation>
    <scope>NUCLEOTIDE SEQUENCE [LARGE SCALE GENOMIC DNA]</scope>
    <source>
        <strain evidence="1">Daus_M_001</strain>
        <tissue evidence="1">Leg muscle</tissue>
    </source>
</reference>